<organism evidence="2 3">
    <name type="scientific">Hungatella hathewayi WAL-18680</name>
    <dbReference type="NCBI Taxonomy" id="742737"/>
    <lineage>
        <taxon>Bacteria</taxon>
        <taxon>Bacillati</taxon>
        <taxon>Bacillota</taxon>
        <taxon>Clostridia</taxon>
        <taxon>Lachnospirales</taxon>
        <taxon>Lachnospiraceae</taxon>
        <taxon>Hungatella</taxon>
    </lineage>
</organism>
<dbReference type="EMBL" id="ADLN01000048">
    <property type="protein sequence ID" value="EHI59686.1"/>
    <property type="molecule type" value="Genomic_DNA"/>
</dbReference>
<evidence type="ECO:0000313" key="2">
    <source>
        <dbReference type="EMBL" id="EHI59686.1"/>
    </source>
</evidence>
<dbReference type="RefSeq" id="WP_006780286.1">
    <property type="nucleotide sequence ID" value="NZ_CP040506.1"/>
</dbReference>
<proteinExistence type="predicted"/>
<protein>
    <recommendedName>
        <fullName evidence="1">DUF4130 domain-containing protein</fullName>
    </recommendedName>
</protein>
<reference evidence="2 3" key="1">
    <citation type="submission" date="2011-08" db="EMBL/GenBank/DDBJ databases">
        <title>The Genome Sequence of Clostridium hathewayi WAL-18680.</title>
        <authorList>
            <consortium name="The Broad Institute Genome Sequencing Platform"/>
            <person name="Earl A."/>
            <person name="Ward D."/>
            <person name="Feldgarden M."/>
            <person name="Gevers D."/>
            <person name="Finegold S.M."/>
            <person name="Summanen P.H."/>
            <person name="Molitoris D.R."/>
            <person name="Song M."/>
            <person name="Daigneault M."/>
            <person name="Allen-Vercoe E."/>
            <person name="Young S.K."/>
            <person name="Zeng Q."/>
            <person name="Gargeya S."/>
            <person name="Fitzgerald M."/>
            <person name="Haas B."/>
            <person name="Abouelleil A."/>
            <person name="Alvarado L."/>
            <person name="Arachchi H.M."/>
            <person name="Berlin A."/>
            <person name="Brown A."/>
            <person name="Chapman S.B."/>
            <person name="Chen Z."/>
            <person name="Dunbar C."/>
            <person name="Freedman E."/>
            <person name="Gearin G."/>
            <person name="Gellesch M."/>
            <person name="Goldberg J."/>
            <person name="Griggs A."/>
            <person name="Gujja S."/>
            <person name="Heiman D."/>
            <person name="Howarth C."/>
            <person name="Larson L."/>
            <person name="Lui A."/>
            <person name="MacDonald P.J.P."/>
            <person name="Montmayeur A."/>
            <person name="Murphy C."/>
            <person name="Neiman D."/>
            <person name="Pearson M."/>
            <person name="Priest M."/>
            <person name="Roberts A."/>
            <person name="Saif S."/>
            <person name="Shea T."/>
            <person name="Shenoy N."/>
            <person name="Sisk P."/>
            <person name="Stolte C."/>
            <person name="Sykes S."/>
            <person name="Wortman J."/>
            <person name="Nusbaum C."/>
            <person name="Birren B."/>
        </authorList>
    </citation>
    <scope>NUCLEOTIDE SEQUENCE [LARGE SCALE GENOMIC DNA]</scope>
    <source>
        <strain evidence="2 3">WAL-18680</strain>
    </source>
</reference>
<comment type="caution">
    <text evidence="2">The sequence shown here is derived from an EMBL/GenBank/DDBJ whole genome shotgun (WGS) entry which is preliminary data.</text>
</comment>
<dbReference type="Pfam" id="PF13566">
    <property type="entry name" value="DUF4130"/>
    <property type="match status" value="1"/>
</dbReference>
<dbReference type="HOGENOM" id="CLU_068835_0_0_9"/>
<keyword evidence="3" id="KW-1185">Reference proteome</keyword>
<dbReference type="InterPro" id="IPR025404">
    <property type="entry name" value="DUF4130"/>
</dbReference>
<gene>
    <name evidence="2" type="ORF">HMPREF9473_02306</name>
</gene>
<dbReference type="OrthoDB" id="5290748at2"/>
<dbReference type="NCBIfam" id="TIGR03915">
    <property type="entry name" value="SAM_7_link_chp"/>
    <property type="match status" value="1"/>
</dbReference>
<evidence type="ECO:0000259" key="1">
    <source>
        <dbReference type="Pfam" id="PF13566"/>
    </source>
</evidence>
<dbReference type="Proteomes" id="UP000005384">
    <property type="component" value="Unassembled WGS sequence"/>
</dbReference>
<sequence length="257" mass="30176">MVVYQCSDSFDGILCGVYDAWMSRLGHDNVRLALADTGNLEMFVEYRTVEETKEKLDKVIGAIRQKIGLEVYRQIYQVSLSRDEEKADRIYRYLISGFRYGARVVDMLQLPEVYEVFQMCRFIGNEAHLLIEFARFAEMEEGILLCRVGPKNDVIVLMAPHFADRLSCENWIIYDENRKKAVVHPANGQWLLMNMDDLSWRERMSKGTDEAVYADLWKAFHRGIAIKERTNYICQRTHLPLRYRPYMTEFEEEKPSG</sequence>
<dbReference type="InterPro" id="IPR023875">
    <property type="entry name" value="DNA_repair_put"/>
</dbReference>
<feature type="domain" description="DUF4130" evidence="1">
    <location>
        <begin position="85"/>
        <end position="249"/>
    </location>
</feature>
<dbReference type="PATRIC" id="fig|742737.3.peg.2330"/>
<accession>G5IFM8</accession>
<name>G5IFM8_9FIRM</name>
<dbReference type="AlphaFoldDB" id="G5IFM8"/>
<evidence type="ECO:0000313" key="3">
    <source>
        <dbReference type="Proteomes" id="UP000005384"/>
    </source>
</evidence>